<feature type="domain" description="C-type lectin" evidence="2">
    <location>
        <begin position="32"/>
        <end position="141"/>
    </location>
</feature>
<evidence type="ECO:0000259" key="2">
    <source>
        <dbReference type="PROSITE" id="PS50041"/>
    </source>
</evidence>
<dbReference type="CDD" id="cd00037">
    <property type="entry name" value="CLECT"/>
    <property type="match status" value="1"/>
</dbReference>
<sequence length="259" mass="28713">MQIFVLSVTLVICVTAVSSNNSCASGWVFNPHHRSCVKAMTSRKSWFSARDTCNALSSSLVHVDSPYMVDFLVNIKDAGLLTNDEIWTASNDLLKLNDWRGAFGAKMTNIDWSPGLPDLSGDKNCATQKLTGDKSQRNKKCYGLLLPPTFQYVCELWHKDISAARFQQVTSSNLNSVLSGFGFVTDAALNDKVPVRRHYECAMRCLESRNICEGFVFNKSAQRCKFLRAFEPGLLGMLLPSTAITTIKNDGSKVYVMNG</sequence>
<dbReference type="InterPro" id="IPR016187">
    <property type="entry name" value="CTDL_fold"/>
</dbReference>
<protein>
    <recommendedName>
        <fullName evidence="2">C-type lectin domain-containing protein</fullName>
    </recommendedName>
</protein>
<evidence type="ECO:0000313" key="4">
    <source>
        <dbReference type="Proteomes" id="UP001374579"/>
    </source>
</evidence>
<dbReference type="Gene3D" id="3.10.100.10">
    <property type="entry name" value="Mannose-Binding Protein A, subunit A"/>
    <property type="match status" value="1"/>
</dbReference>
<dbReference type="PROSITE" id="PS50041">
    <property type="entry name" value="C_TYPE_LECTIN_2"/>
    <property type="match status" value="1"/>
</dbReference>
<organism evidence="3 4">
    <name type="scientific">Littorina saxatilis</name>
    <dbReference type="NCBI Taxonomy" id="31220"/>
    <lineage>
        <taxon>Eukaryota</taxon>
        <taxon>Metazoa</taxon>
        <taxon>Spiralia</taxon>
        <taxon>Lophotrochozoa</taxon>
        <taxon>Mollusca</taxon>
        <taxon>Gastropoda</taxon>
        <taxon>Caenogastropoda</taxon>
        <taxon>Littorinimorpha</taxon>
        <taxon>Littorinoidea</taxon>
        <taxon>Littorinidae</taxon>
        <taxon>Littorina</taxon>
    </lineage>
</organism>
<name>A0AAN9BZH5_9CAEN</name>
<evidence type="ECO:0000256" key="1">
    <source>
        <dbReference type="SAM" id="SignalP"/>
    </source>
</evidence>
<dbReference type="SMART" id="SM00034">
    <property type="entry name" value="CLECT"/>
    <property type="match status" value="1"/>
</dbReference>
<dbReference type="EMBL" id="JBAMIC010000002">
    <property type="protein sequence ID" value="KAK7112210.1"/>
    <property type="molecule type" value="Genomic_DNA"/>
</dbReference>
<dbReference type="SUPFAM" id="SSF56436">
    <property type="entry name" value="C-type lectin-like"/>
    <property type="match status" value="1"/>
</dbReference>
<keyword evidence="1" id="KW-0732">Signal</keyword>
<evidence type="ECO:0000313" key="3">
    <source>
        <dbReference type="EMBL" id="KAK7112210.1"/>
    </source>
</evidence>
<keyword evidence="4" id="KW-1185">Reference proteome</keyword>
<proteinExistence type="predicted"/>
<dbReference type="AlphaFoldDB" id="A0AAN9BZH5"/>
<dbReference type="InterPro" id="IPR001304">
    <property type="entry name" value="C-type_lectin-like"/>
</dbReference>
<reference evidence="3 4" key="1">
    <citation type="submission" date="2024-02" db="EMBL/GenBank/DDBJ databases">
        <title>Chromosome-scale genome assembly of the rough periwinkle Littorina saxatilis.</title>
        <authorList>
            <person name="De Jode A."/>
            <person name="Faria R."/>
            <person name="Formenti G."/>
            <person name="Sims Y."/>
            <person name="Smith T.P."/>
            <person name="Tracey A."/>
            <person name="Wood J.M.D."/>
            <person name="Zagrodzka Z.B."/>
            <person name="Johannesson K."/>
            <person name="Butlin R.K."/>
            <person name="Leder E.H."/>
        </authorList>
    </citation>
    <scope>NUCLEOTIDE SEQUENCE [LARGE SCALE GENOMIC DNA]</scope>
    <source>
        <strain evidence="3">Snail1</strain>
        <tissue evidence="3">Muscle</tissue>
    </source>
</reference>
<accession>A0AAN9BZH5</accession>
<feature type="signal peptide" evidence="1">
    <location>
        <begin position="1"/>
        <end position="19"/>
    </location>
</feature>
<dbReference type="InterPro" id="IPR016186">
    <property type="entry name" value="C-type_lectin-like/link_sf"/>
</dbReference>
<feature type="chain" id="PRO_5042922034" description="C-type lectin domain-containing protein" evidence="1">
    <location>
        <begin position="20"/>
        <end position="259"/>
    </location>
</feature>
<comment type="caution">
    <text evidence="3">The sequence shown here is derived from an EMBL/GenBank/DDBJ whole genome shotgun (WGS) entry which is preliminary data.</text>
</comment>
<dbReference type="Proteomes" id="UP001374579">
    <property type="component" value="Unassembled WGS sequence"/>
</dbReference>
<gene>
    <name evidence="3" type="ORF">V1264_011695</name>
</gene>